<keyword evidence="4" id="KW-0479">Metal-binding</keyword>
<evidence type="ECO:0000256" key="2">
    <source>
        <dbReference type="ARBA" id="ARBA00022499"/>
    </source>
</evidence>
<proteinExistence type="predicted"/>
<reference evidence="13" key="2">
    <citation type="submission" date="2025-09" db="UniProtKB">
        <authorList>
            <consortium name="Ensembl"/>
        </authorList>
    </citation>
    <scope>IDENTIFICATION</scope>
</reference>
<dbReference type="Pfam" id="PF13771">
    <property type="entry name" value="zf-HC5HC2H"/>
    <property type="match status" value="1"/>
</dbReference>
<feature type="region of interest" description="Disordered" evidence="10">
    <location>
        <begin position="53"/>
        <end position="98"/>
    </location>
</feature>
<dbReference type="Proteomes" id="UP000694428">
    <property type="component" value="Unplaced"/>
</dbReference>
<keyword evidence="14" id="KW-1185">Reference proteome</keyword>
<keyword evidence="6" id="KW-0862">Zinc</keyword>
<feature type="compositionally biased region" description="Basic and acidic residues" evidence="10">
    <location>
        <begin position="53"/>
        <end position="69"/>
    </location>
</feature>
<dbReference type="GO" id="GO:0005634">
    <property type="term" value="C:nucleus"/>
    <property type="evidence" value="ECO:0007669"/>
    <property type="project" value="UniProtKB-SubCell"/>
</dbReference>
<evidence type="ECO:0000259" key="12">
    <source>
        <dbReference type="PROSITE" id="PS51805"/>
    </source>
</evidence>
<dbReference type="InterPro" id="IPR001965">
    <property type="entry name" value="Znf_PHD"/>
</dbReference>
<evidence type="ECO:0000256" key="5">
    <source>
        <dbReference type="ARBA" id="ARBA00022771"/>
    </source>
</evidence>
<evidence type="ECO:0000256" key="10">
    <source>
        <dbReference type="SAM" id="MobiDB-lite"/>
    </source>
</evidence>
<dbReference type="FunFam" id="3.30.40.10:FF:000116">
    <property type="entry name" value="Transcription factor 20 (AR1)"/>
    <property type="match status" value="1"/>
</dbReference>
<keyword evidence="2" id="KW-1017">Isopeptide bond</keyword>
<evidence type="ECO:0000256" key="11">
    <source>
        <dbReference type="SAM" id="SignalP"/>
    </source>
</evidence>
<dbReference type="PROSITE" id="PS51805">
    <property type="entry name" value="EPHD"/>
    <property type="match status" value="1"/>
</dbReference>
<sequence>MHLGPVVSKALSAACLVCCLCRSPANYKDLGDLCGPYYPEDCLPKKKSRLKEKARAEGEEGGTAERPRGVAESGWAAGSRVGRPEGAVEPGKPSVLRSSPRGVFRRLQSCYCCDERTEGEEAAEKPRRHECTKAESPPQPEPAGDTQEHWLHEACAVWTAGVFLVAGKLYGLQEAVKAAADLKCSSCQQAGATVGCCQKGCPHTYHYACAVDTGCLLTEESFSLRCPKHKVSAEPLCAPKCLQPLREVDLLSDRATMSTGSQSPAQPLPVFSPSGHHRIVTSWGTPGHPCDP</sequence>
<evidence type="ECO:0000256" key="9">
    <source>
        <dbReference type="ARBA" id="ARBA00023242"/>
    </source>
</evidence>
<dbReference type="PANTHER" id="PTHR14955:SF6">
    <property type="entry name" value="RETINOIC ACID-INDUCED PROTEIN 1"/>
    <property type="match status" value="1"/>
</dbReference>
<comment type="subcellular location">
    <subcellularLocation>
        <location evidence="1">Nucleus</location>
    </subcellularLocation>
</comment>
<name>A0A8C9L6D1_PAVCR</name>
<evidence type="ECO:0000313" key="13">
    <source>
        <dbReference type="Ensembl" id="ENSPSTP00000005554.1"/>
    </source>
</evidence>
<accession>A0A8C9L6D1</accession>
<dbReference type="GO" id="GO:0032922">
    <property type="term" value="P:circadian regulation of gene expression"/>
    <property type="evidence" value="ECO:0007669"/>
    <property type="project" value="TreeGrafter"/>
</dbReference>
<feature type="chain" id="PRO_5034285470" description="PHD-type domain-containing protein" evidence="11">
    <location>
        <begin position="22"/>
        <end position="292"/>
    </location>
</feature>
<evidence type="ECO:0000256" key="4">
    <source>
        <dbReference type="ARBA" id="ARBA00022723"/>
    </source>
</evidence>
<organism evidence="13 14">
    <name type="scientific">Pavo cristatus</name>
    <name type="common">Indian peafowl</name>
    <name type="synonym">Blue peafowl</name>
    <dbReference type="NCBI Taxonomy" id="9049"/>
    <lineage>
        <taxon>Eukaryota</taxon>
        <taxon>Metazoa</taxon>
        <taxon>Chordata</taxon>
        <taxon>Craniata</taxon>
        <taxon>Vertebrata</taxon>
        <taxon>Euteleostomi</taxon>
        <taxon>Archelosauria</taxon>
        <taxon>Archosauria</taxon>
        <taxon>Dinosauria</taxon>
        <taxon>Saurischia</taxon>
        <taxon>Theropoda</taxon>
        <taxon>Coelurosauria</taxon>
        <taxon>Aves</taxon>
        <taxon>Neognathae</taxon>
        <taxon>Galloanserae</taxon>
        <taxon>Galliformes</taxon>
        <taxon>Phasianidae</taxon>
        <taxon>Phasianinae</taxon>
        <taxon>Pavo</taxon>
    </lineage>
</organism>
<evidence type="ECO:0000256" key="7">
    <source>
        <dbReference type="ARBA" id="ARBA00022843"/>
    </source>
</evidence>
<evidence type="ECO:0000256" key="1">
    <source>
        <dbReference type="ARBA" id="ARBA00004123"/>
    </source>
</evidence>
<dbReference type="InterPro" id="IPR013083">
    <property type="entry name" value="Znf_RING/FYVE/PHD"/>
</dbReference>
<keyword evidence="5" id="KW-0863">Zinc-finger</keyword>
<keyword evidence="8" id="KW-0010">Activator</keyword>
<keyword evidence="9" id="KW-0539">Nucleus</keyword>
<keyword evidence="3" id="KW-0597">Phosphoprotein</keyword>
<dbReference type="GO" id="GO:0006357">
    <property type="term" value="P:regulation of transcription by RNA polymerase II"/>
    <property type="evidence" value="ECO:0007669"/>
    <property type="project" value="TreeGrafter"/>
</dbReference>
<dbReference type="InterPro" id="IPR052440">
    <property type="entry name" value="Trans_Reg/Chrom_Remod"/>
</dbReference>
<feature type="signal peptide" evidence="11">
    <location>
        <begin position="1"/>
        <end position="21"/>
    </location>
</feature>
<feature type="domain" description="PHD-type" evidence="12">
    <location>
        <begin position="107"/>
        <end position="230"/>
    </location>
</feature>
<dbReference type="PANTHER" id="PTHR14955">
    <property type="entry name" value="RETINOIC ACID INDUCED 1/TRANSCRIPTION FACTOR 20"/>
    <property type="match status" value="1"/>
</dbReference>
<evidence type="ECO:0000256" key="8">
    <source>
        <dbReference type="ARBA" id="ARBA00023159"/>
    </source>
</evidence>
<dbReference type="SMART" id="SM00249">
    <property type="entry name" value="PHD"/>
    <property type="match status" value="1"/>
</dbReference>
<reference evidence="13" key="1">
    <citation type="submission" date="2025-08" db="UniProtKB">
        <authorList>
            <consortium name="Ensembl"/>
        </authorList>
    </citation>
    <scope>IDENTIFICATION</scope>
</reference>
<dbReference type="GO" id="GO:0008270">
    <property type="term" value="F:zinc ion binding"/>
    <property type="evidence" value="ECO:0007669"/>
    <property type="project" value="UniProtKB-KW"/>
</dbReference>
<evidence type="ECO:0000256" key="3">
    <source>
        <dbReference type="ARBA" id="ARBA00022553"/>
    </source>
</evidence>
<dbReference type="AlphaFoldDB" id="A0A8C9L6D1"/>
<dbReference type="Ensembl" id="ENSPSTT00000005829.1">
    <property type="protein sequence ID" value="ENSPSTP00000005554.1"/>
    <property type="gene ID" value="ENSPSTG00000003923.1"/>
</dbReference>
<evidence type="ECO:0000313" key="14">
    <source>
        <dbReference type="Proteomes" id="UP000694428"/>
    </source>
</evidence>
<feature type="region of interest" description="Disordered" evidence="10">
    <location>
        <begin position="124"/>
        <end position="146"/>
    </location>
</feature>
<keyword evidence="7" id="KW-0832">Ubl conjugation</keyword>
<feature type="compositionally biased region" description="Basic and acidic residues" evidence="10">
    <location>
        <begin position="124"/>
        <end position="133"/>
    </location>
</feature>
<evidence type="ECO:0000256" key="6">
    <source>
        <dbReference type="ARBA" id="ARBA00022833"/>
    </source>
</evidence>
<dbReference type="InterPro" id="IPR034732">
    <property type="entry name" value="EPHD"/>
</dbReference>
<dbReference type="Gene3D" id="3.30.40.10">
    <property type="entry name" value="Zinc/RING finger domain, C3HC4 (zinc finger)"/>
    <property type="match status" value="1"/>
</dbReference>
<keyword evidence="11" id="KW-0732">Signal</keyword>
<protein>
    <recommendedName>
        <fullName evidence="12">PHD-type domain-containing protein</fullName>
    </recommendedName>
</protein>